<dbReference type="EMBL" id="JBHSNF010000003">
    <property type="protein sequence ID" value="MFC5526946.1"/>
    <property type="molecule type" value="Genomic_DNA"/>
</dbReference>
<organism evidence="2 3">
    <name type="scientific">Rhodanobacter ginsengisoli</name>
    <dbReference type="NCBI Taxonomy" id="418646"/>
    <lineage>
        <taxon>Bacteria</taxon>
        <taxon>Pseudomonadati</taxon>
        <taxon>Pseudomonadota</taxon>
        <taxon>Gammaproteobacteria</taxon>
        <taxon>Lysobacterales</taxon>
        <taxon>Rhodanobacteraceae</taxon>
        <taxon>Rhodanobacter</taxon>
    </lineage>
</organism>
<keyword evidence="3" id="KW-1185">Reference proteome</keyword>
<feature type="region of interest" description="Disordered" evidence="1">
    <location>
        <begin position="40"/>
        <end position="60"/>
    </location>
</feature>
<evidence type="ECO:0000256" key="1">
    <source>
        <dbReference type="SAM" id="MobiDB-lite"/>
    </source>
</evidence>
<proteinExistence type="predicted"/>
<evidence type="ECO:0000313" key="2">
    <source>
        <dbReference type="EMBL" id="MFC5526946.1"/>
    </source>
</evidence>
<protein>
    <submittedName>
        <fullName evidence="2">DUF2946 domain-containing protein</fullName>
    </submittedName>
</protein>
<name>A0ABW0QQZ2_9GAMM</name>
<reference evidence="3" key="1">
    <citation type="journal article" date="2019" name="Int. J. Syst. Evol. Microbiol.">
        <title>The Global Catalogue of Microorganisms (GCM) 10K type strain sequencing project: providing services to taxonomists for standard genome sequencing and annotation.</title>
        <authorList>
            <consortium name="The Broad Institute Genomics Platform"/>
            <consortium name="The Broad Institute Genome Sequencing Center for Infectious Disease"/>
            <person name="Wu L."/>
            <person name="Ma J."/>
        </authorList>
    </citation>
    <scope>NUCLEOTIDE SEQUENCE [LARGE SCALE GENOMIC DNA]</scope>
    <source>
        <strain evidence="3">CGMCC 1.16619</strain>
    </source>
</reference>
<gene>
    <name evidence="2" type="ORF">ACFPPA_14495</name>
</gene>
<dbReference type="InterPro" id="IPR021333">
    <property type="entry name" value="DUF2946"/>
</dbReference>
<comment type="caution">
    <text evidence="2">The sequence shown here is derived from an EMBL/GenBank/DDBJ whole genome shotgun (WGS) entry which is preliminary data.</text>
</comment>
<dbReference type="Pfam" id="PF11162">
    <property type="entry name" value="DUF2946"/>
    <property type="match status" value="1"/>
</dbReference>
<sequence>MIRTRSMGKRSAWLAMAAIWLTIVAPVVSQTLAARSGAAPTASGVQPMAHMEQPCSPGTKHPHPHPMTFCGYCSLFHHTSALASSDWQAALPVPLPYPLRIGSTRHSRFVHTILAAAPRGPPLSAHD</sequence>
<accession>A0ABW0QQZ2</accession>
<dbReference type="RefSeq" id="WP_377321136.1">
    <property type="nucleotide sequence ID" value="NZ_JBHSNF010000003.1"/>
</dbReference>
<evidence type="ECO:0000313" key="3">
    <source>
        <dbReference type="Proteomes" id="UP001596114"/>
    </source>
</evidence>
<dbReference type="Proteomes" id="UP001596114">
    <property type="component" value="Unassembled WGS sequence"/>
</dbReference>